<comment type="subcellular location">
    <subcellularLocation>
        <location evidence="1">Cell membrane</location>
        <topology evidence="1">Multi-pass membrane protein</topology>
    </subcellularLocation>
</comment>
<dbReference type="GO" id="GO:0005886">
    <property type="term" value="C:plasma membrane"/>
    <property type="evidence" value="ECO:0007669"/>
    <property type="project" value="UniProtKB-SubCell"/>
</dbReference>
<feature type="transmembrane region" description="Helical" evidence="9">
    <location>
        <begin position="133"/>
        <end position="153"/>
    </location>
</feature>
<dbReference type="InterPro" id="IPR039421">
    <property type="entry name" value="Type_1_exporter"/>
</dbReference>
<dbReference type="Pfam" id="PF00664">
    <property type="entry name" value="ABC_membrane"/>
    <property type="match status" value="1"/>
</dbReference>
<organism evidence="12 13">
    <name type="scientific">Virgibacillus chiguensis</name>
    <dbReference type="NCBI Taxonomy" id="411959"/>
    <lineage>
        <taxon>Bacteria</taxon>
        <taxon>Bacillati</taxon>
        <taxon>Bacillota</taxon>
        <taxon>Bacilli</taxon>
        <taxon>Bacillales</taxon>
        <taxon>Bacillaceae</taxon>
        <taxon>Virgibacillus</taxon>
    </lineage>
</organism>
<keyword evidence="8 9" id="KW-0472">Membrane</keyword>
<dbReference type="Proteomes" id="UP000184079">
    <property type="component" value="Unassembled WGS sequence"/>
</dbReference>
<evidence type="ECO:0000256" key="1">
    <source>
        <dbReference type="ARBA" id="ARBA00004651"/>
    </source>
</evidence>
<evidence type="ECO:0000313" key="12">
    <source>
        <dbReference type="EMBL" id="SHH51458.1"/>
    </source>
</evidence>
<dbReference type="SMART" id="SM00382">
    <property type="entry name" value="AAA"/>
    <property type="match status" value="1"/>
</dbReference>
<evidence type="ECO:0000256" key="8">
    <source>
        <dbReference type="ARBA" id="ARBA00023136"/>
    </source>
</evidence>
<dbReference type="NCBIfam" id="TIGR02868">
    <property type="entry name" value="CydC"/>
    <property type="match status" value="1"/>
</dbReference>
<dbReference type="Gene3D" id="3.40.50.300">
    <property type="entry name" value="P-loop containing nucleotide triphosphate hydrolases"/>
    <property type="match status" value="1"/>
</dbReference>
<dbReference type="GO" id="GO:0045454">
    <property type="term" value="P:cell redox homeostasis"/>
    <property type="evidence" value="ECO:0007669"/>
    <property type="project" value="InterPro"/>
</dbReference>
<keyword evidence="4 9" id="KW-0812">Transmembrane</keyword>
<dbReference type="InterPro" id="IPR011527">
    <property type="entry name" value="ABC1_TM_dom"/>
</dbReference>
<dbReference type="PROSITE" id="PS00211">
    <property type="entry name" value="ABC_TRANSPORTER_1"/>
    <property type="match status" value="1"/>
</dbReference>
<dbReference type="InterPro" id="IPR003439">
    <property type="entry name" value="ABC_transporter-like_ATP-bd"/>
</dbReference>
<name>A0A1M5TL96_9BACI</name>
<dbReference type="PANTHER" id="PTHR43394:SF1">
    <property type="entry name" value="ATP-BINDING CASSETTE SUB-FAMILY B MEMBER 10, MITOCHONDRIAL"/>
    <property type="match status" value="1"/>
</dbReference>
<gene>
    <name evidence="12" type="ORF">SAMN05421807_10852</name>
</gene>
<feature type="transmembrane region" description="Helical" evidence="9">
    <location>
        <begin position="268"/>
        <end position="290"/>
    </location>
</feature>
<feature type="transmembrane region" description="Helical" evidence="9">
    <location>
        <begin position="159"/>
        <end position="178"/>
    </location>
</feature>
<evidence type="ECO:0000256" key="9">
    <source>
        <dbReference type="SAM" id="Phobius"/>
    </source>
</evidence>
<evidence type="ECO:0000259" key="11">
    <source>
        <dbReference type="PROSITE" id="PS50929"/>
    </source>
</evidence>
<keyword evidence="3" id="KW-1003">Cell membrane</keyword>
<keyword evidence="13" id="KW-1185">Reference proteome</keyword>
<evidence type="ECO:0000256" key="2">
    <source>
        <dbReference type="ARBA" id="ARBA00022448"/>
    </source>
</evidence>
<dbReference type="PROSITE" id="PS51257">
    <property type="entry name" value="PROKAR_LIPOPROTEIN"/>
    <property type="match status" value="1"/>
</dbReference>
<dbReference type="RefSeq" id="WP_073008613.1">
    <property type="nucleotide sequence ID" value="NZ_FQXD01000008.1"/>
</dbReference>
<evidence type="ECO:0000256" key="7">
    <source>
        <dbReference type="ARBA" id="ARBA00022989"/>
    </source>
</evidence>
<protein>
    <submittedName>
        <fullName evidence="12">ATP-binding cassette, subfamily C, CydC</fullName>
    </submittedName>
</protein>
<feature type="transmembrane region" description="Helical" evidence="9">
    <location>
        <begin position="244"/>
        <end position="262"/>
    </location>
</feature>
<dbReference type="SUPFAM" id="SSF90123">
    <property type="entry name" value="ABC transporter transmembrane region"/>
    <property type="match status" value="1"/>
</dbReference>
<dbReference type="AlphaFoldDB" id="A0A1M5TL96"/>
<dbReference type="GO" id="GO:0016887">
    <property type="term" value="F:ATP hydrolysis activity"/>
    <property type="evidence" value="ECO:0007669"/>
    <property type="project" value="InterPro"/>
</dbReference>
<reference evidence="13" key="1">
    <citation type="submission" date="2016-11" db="EMBL/GenBank/DDBJ databases">
        <authorList>
            <person name="Varghese N."/>
            <person name="Submissions S."/>
        </authorList>
    </citation>
    <scope>NUCLEOTIDE SEQUENCE [LARGE SCALE GENOMIC DNA]</scope>
    <source>
        <strain evidence="13">CGMCC 1.6496</strain>
    </source>
</reference>
<dbReference type="FunFam" id="3.40.50.300:FF:000221">
    <property type="entry name" value="Multidrug ABC transporter ATP-binding protein"/>
    <property type="match status" value="1"/>
</dbReference>
<dbReference type="InterPro" id="IPR017871">
    <property type="entry name" value="ABC_transporter-like_CS"/>
</dbReference>
<evidence type="ECO:0000256" key="6">
    <source>
        <dbReference type="ARBA" id="ARBA00022840"/>
    </source>
</evidence>
<accession>A0A1M5TL96</accession>
<dbReference type="Pfam" id="PF00005">
    <property type="entry name" value="ABC_tran"/>
    <property type="match status" value="1"/>
</dbReference>
<dbReference type="EMBL" id="FQXD01000008">
    <property type="protein sequence ID" value="SHH51458.1"/>
    <property type="molecule type" value="Genomic_DNA"/>
</dbReference>
<dbReference type="GO" id="GO:0015421">
    <property type="term" value="F:ABC-type oligopeptide transporter activity"/>
    <property type="evidence" value="ECO:0007669"/>
    <property type="project" value="TreeGrafter"/>
</dbReference>
<keyword evidence="6 12" id="KW-0067">ATP-binding</keyword>
<dbReference type="PANTHER" id="PTHR43394">
    <property type="entry name" value="ATP-DEPENDENT PERMEASE MDL1, MITOCHONDRIAL"/>
    <property type="match status" value="1"/>
</dbReference>
<sequence>MKAWIIPYVKMHYKGLAASIIISLLALACGAALMFTSGYLISKSALRPENILMVYIPVVSVRAFGIFRAVFHYLSRLTSHDTILRVLANMRSRLYQTLEPQAAFIRSRFQTGRILGVLSDDIDHLQDLFIRTILPSITALGMYGIAIACLGWFDMVFASLMAIYLFFIVVFIPLFSLWTSRKRTALIKQGRYDQYHILTDGLLGIKDWMIAGKPDEFTKHDTKKDQAVAIVERRVKSEQRIRDLFLQLIIGAMVISMVYWSSSMVAEGNMHVTLIAAFVLVTLAIAEAFLPVSEALEQIPEYTESLTRLETLEETDQEKDTTESNISLPETSNSVDIQLDHVAFQYPGFAKQILKDVSISIPQGKKLALLGKSGAGKSSIIQLICGSYAPTKGNVTLNGIDATAYGDSLFEIVSILNQRPHLFNTTIANNLRLGNQKATDQEIVEAAKKVQLHDYIMSLPKGYNTMMEESGQIFSGGQQQRVALARILLKGSPVVILDEPTVGLDSKTEADLLQTIFLTLDDKTVIWITHHLAGMQRMDEVVFLENGYIQMQGSHQKLLSTSQRYQNLYYLDVPPSIRKMVQV</sequence>
<evidence type="ECO:0000313" key="13">
    <source>
        <dbReference type="Proteomes" id="UP000184079"/>
    </source>
</evidence>
<keyword evidence="7 9" id="KW-1133">Transmembrane helix</keyword>
<evidence type="ECO:0000259" key="10">
    <source>
        <dbReference type="PROSITE" id="PS50893"/>
    </source>
</evidence>
<dbReference type="Gene3D" id="1.20.1560.10">
    <property type="entry name" value="ABC transporter type 1, transmembrane domain"/>
    <property type="match status" value="1"/>
</dbReference>
<dbReference type="InterPro" id="IPR014223">
    <property type="entry name" value="ABC_CydC/D"/>
</dbReference>
<evidence type="ECO:0000256" key="3">
    <source>
        <dbReference type="ARBA" id="ARBA00022475"/>
    </source>
</evidence>
<feature type="transmembrane region" description="Helical" evidence="9">
    <location>
        <begin position="52"/>
        <end position="71"/>
    </location>
</feature>
<feature type="transmembrane region" description="Helical" evidence="9">
    <location>
        <begin position="20"/>
        <end position="40"/>
    </location>
</feature>
<dbReference type="InterPro" id="IPR027417">
    <property type="entry name" value="P-loop_NTPase"/>
</dbReference>
<evidence type="ECO:0000256" key="5">
    <source>
        <dbReference type="ARBA" id="ARBA00022741"/>
    </source>
</evidence>
<dbReference type="InterPro" id="IPR003593">
    <property type="entry name" value="AAA+_ATPase"/>
</dbReference>
<keyword evidence="5" id="KW-0547">Nucleotide-binding</keyword>
<dbReference type="OrthoDB" id="9802264at2"/>
<evidence type="ECO:0000256" key="4">
    <source>
        <dbReference type="ARBA" id="ARBA00022692"/>
    </source>
</evidence>
<dbReference type="PROSITE" id="PS50893">
    <property type="entry name" value="ABC_TRANSPORTER_2"/>
    <property type="match status" value="1"/>
</dbReference>
<keyword evidence="2" id="KW-0813">Transport</keyword>
<dbReference type="InterPro" id="IPR036640">
    <property type="entry name" value="ABC1_TM_sf"/>
</dbReference>
<feature type="domain" description="ABC transporter" evidence="10">
    <location>
        <begin position="337"/>
        <end position="571"/>
    </location>
</feature>
<feature type="domain" description="ABC transmembrane type-1" evidence="11">
    <location>
        <begin position="17"/>
        <end position="301"/>
    </location>
</feature>
<dbReference type="GO" id="GO:0034775">
    <property type="term" value="P:glutathione transmembrane transport"/>
    <property type="evidence" value="ECO:0007669"/>
    <property type="project" value="InterPro"/>
</dbReference>
<dbReference type="SUPFAM" id="SSF52540">
    <property type="entry name" value="P-loop containing nucleoside triphosphate hydrolases"/>
    <property type="match status" value="1"/>
</dbReference>
<dbReference type="GO" id="GO:0005524">
    <property type="term" value="F:ATP binding"/>
    <property type="evidence" value="ECO:0007669"/>
    <property type="project" value="UniProtKB-KW"/>
</dbReference>
<dbReference type="PROSITE" id="PS50929">
    <property type="entry name" value="ABC_TM1F"/>
    <property type="match status" value="1"/>
</dbReference>
<proteinExistence type="predicted"/>